<dbReference type="Pfam" id="PF00561">
    <property type="entry name" value="Abhydrolase_1"/>
    <property type="match status" value="1"/>
</dbReference>
<dbReference type="RefSeq" id="WP_188963624.1">
    <property type="nucleotide sequence ID" value="NZ_BMOE01000008.1"/>
</dbReference>
<keyword evidence="4" id="KW-1185">Reference proteome</keyword>
<dbReference type="PRINTS" id="PR00111">
    <property type="entry name" value="ABHYDROLASE"/>
</dbReference>
<evidence type="ECO:0000259" key="2">
    <source>
        <dbReference type="Pfam" id="PF00561"/>
    </source>
</evidence>
<evidence type="ECO:0000313" key="3">
    <source>
        <dbReference type="EMBL" id="GGJ80316.1"/>
    </source>
</evidence>
<dbReference type="EMBL" id="BMOE01000008">
    <property type="protein sequence ID" value="GGJ80316.1"/>
    <property type="molecule type" value="Genomic_DNA"/>
</dbReference>
<dbReference type="GO" id="GO:0016020">
    <property type="term" value="C:membrane"/>
    <property type="evidence" value="ECO:0007669"/>
    <property type="project" value="TreeGrafter"/>
</dbReference>
<feature type="domain" description="AB hydrolase-1" evidence="2">
    <location>
        <begin position="18"/>
        <end position="248"/>
    </location>
</feature>
<protein>
    <submittedName>
        <fullName evidence="3">Alpha/beta hydrolase</fullName>
    </submittedName>
</protein>
<dbReference type="PRINTS" id="PR00412">
    <property type="entry name" value="EPOXHYDRLASE"/>
</dbReference>
<dbReference type="SUPFAM" id="SSF53474">
    <property type="entry name" value="alpha/beta-Hydrolases"/>
    <property type="match status" value="1"/>
</dbReference>
<dbReference type="Gene3D" id="3.40.50.1820">
    <property type="entry name" value="alpha/beta hydrolase"/>
    <property type="match status" value="1"/>
</dbReference>
<organism evidence="3 4">
    <name type="scientific">Deinococcus aquiradiocola</name>
    <dbReference type="NCBI Taxonomy" id="393059"/>
    <lineage>
        <taxon>Bacteria</taxon>
        <taxon>Thermotogati</taxon>
        <taxon>Deinococcota</taxon>
        <taxon>Deinococci</taxon>
        <taxon>Deinococcales</taxon>
        <taxon>Deinococcaceae</taxon>
        <taxon>Deinococcus</taxon>
    </lineage>
</organism>
<dbReference type="PANTHER" id="PTHR43798:SF31">
    <property type="entry name" value="AB HYDROLASE SUPERFAMILY PROTEIN YCLE"/>
    <property type="match status" value="1"/>
</dbReference>
<reference evidence="3" key="2">
    <citation type="submission" date="2020-09" db="EMBL/GenBank/DDBJ databases">
        <authorList>
            <person name="Sun Q."/>
            <person name="Ohkuma M."/>
        </authorList>
    </citation>
    <scope>NUCLEOTIDE SEQUENCE</scope>
    <source>
        <strain evidence="3">JCM 14371</strain>
    </source>
</reference>
<dbReference type="Proteomes" id="UP000635726">
    <property type="component" value="Unassembled WGS sequence"/>
</dbReference>
<dbReference type="GO" id="GO:0016787">
    <property type="term" value="F:hydrolase activity"/>
    <property type="evidence" value="ECO:0007669"/>
    <property type="project" value="UniProtKB-KW"/>
</dbReference>
<dbReference type="PANTHER" id="PTHR43798">
    <property type="entry name" value="MONOACYLGLYCEROL LIPASE"/>
    <property type="match status" value="1"/>
</dbReference>
<evidence type="ECO:0000256" key="1">
    <source>
        <dbReference type="ARBA" id="ARBA00022801"/>
    </source>
</evidence>
<proteinExistence type="predicted"/>
<keyword evidence="1 3" id="KW-0378">Hydrolase</keyword>
<name>A0A917PIA9_9DEIO</name>
<sequence>MHVNGTDLNVEQTGQGQPVLMLHGLGSNIAALAPERERLGRQFRVVAIDSRGHGRSARPAAYTLQDHINDVLGVMDALGLERADVIGSSMGSYIAQGVAASAPDRVRRLVLITPKASGQTSSVARFLAEHADAVRGLTPSQVQAYVANGIFAPETPQTVRDALAARTAEHAAAGLTLTPEQDLAAQRALEGFDFRPVLPRVTAPTLVISGRHDPLNPVRDGEEVARLIPNARLEVLEHAGHLPSLEEPDRLWTLVEAFLNG</sequence>
<reference evidence="3" key="1">
    <citation type="journal article" date="2014" name="Int. J. Syst. Evol. Microbiol.">
        <title>Complete genome sequence of Corynebacterium casei LMG S-19264T (=DSM 44701T), isolated from a smear-ripened cheese.</title>
        <authorList>
            <consortium name="US DOE Joint Genome Institute (JGI-PGF)"/>
            <person name="Walter F."/>
            <person name="Albersmeier A."/>
            <person name="Kalinowski J."/>
            <person name="Ruckert C."/>
        </authorList>
    </citation>
    <scope>NUCLEOTIDE SEQUENCE</scope>
    <source>
        <strain evidence="3">JCM 14371</strain>
    </source>
</reference>
<accession>A0A917PIA9</accession>
<dbReference type="InterPro" id="IPR000073">
    <property type="entry name" value="AB_hydrolase_1"/>
</dbReference>
<dbReference type="InterPro" id="IPR029058">
    <property type="entry name" value="AB_hydrolase_fold"/>
</dbReference>
<comment type="caution">
    <text evidence="3">The sequence shown here is derived from an EMBL/GenBank/DDBJ whole genome shotgun (WGS) entry which is preliminary data.</text>
</comment>
<dbReference type="InterPro" id="IPR050266">
    <property type="entry name" value="AB_hydrolase_sf"/>
</dbReference>
<gene>
    <name evidence="3" type="ORF">GCM10008939_25220</name>
</gene>
<evidence type="ECO:0000313" key="4">
    <source>
        <dbReference type="Proteomes" id="UP000635726"/>
    </source>
</evidence>
<dbReference type="InterPro" id="IPR000639">
    <property type="entry name" value="Epox_hydrolase-like"/>
</dbReference>
<dbReference type="AlphaFoldDB" id="A0A917PIA9"/>